<accession>A0A086ZG79</accession>
<proteinExistence type="predicted"/>
<reference evidence="2 3" key="1">
    <citation type="submission" date="2014-03" db="EMBL/GenBank/DDBJ databases">
        <title>Genomics of Bifidobacteria.</title>
        <authorList>
            <person name="Ventura M."/>
            <person name="Milani C."/>
            <person name="Lugli G.A."/>
        </authorList>
    </citation>
    <scope>NUCLEOTIDE SEQUENCE [LARGE SCALE GENOMIC DNA]</scope>
    <source>
        <strain evidence="2 3">DSM 22767</strain>
    </source>
</reference>
<feature type="coiled-coil region" evidence="1">
    <location>
        <begin position="105"/>
        <end position="132"/>
    </location>
</feature>
<dbReference type="EMBL" id="JGYP01000002">
    <property type="protein sequence ID" value="KFI45529.1"/>
    <property type="molecule type" value="Genomic_DNA"/>
</dbReference>
<dbReference type="STRING" id="1437606.BBOH_1060"/>
<organism evidence="2 3">
    <name type="scientific">Bifidobacterium bohemicum DSM 22767</name>
    <dbReference type="NCBI Taxonomy" id="1437606"/>
    <lineage>
        <taxon>Bacteria</taxon>
        <taxon>Bacillati</taxon>
        <taxon>Actinomycetota</taxon>
        <taxon>Actinomycetes</taxon>
        <taxon>Bifidobacteriales</taxon>
        <taxon>Bifidobacteriaceae</taxon>
        <taxon>Bifidobacterium</taxon>
    </lineage>
</organism>
<sequence>MGDVGIQEELDGLHDRRAALLQSVDGYRGTLASLSSSISAKREEIAAVERFRDVTLSELSCRDDDVQAALRHLGADLVTGTQELGAKFGVLRINNSNAGYIGDAKNACNRLISRLNRELSGLQSQYDDKQRSLVLKQSQLDDVDRQIRSLNSQLS</sequence>
<evidence type="ECO:0000313" key="3">
    <source>
        <dbReference type="Proteomes" id="UP000029096"/>
    </source>
</evidence>
<dbReference type="AlphaFoldDB" id="A0A086ZG79"/>
<protein>
    <submittedName>
        <fullName evidence="2">Uncharacterized protein</fullName>
    </submittedName>
</protein>
<dbReference type="RefSeq" id="WP_033521264.1">
    <property type="nucleotide sequence ID" value="NZ_JDUS01000006.1"/>
</dbReference>
<dbReference type="Proteomes" id="UP000029096">
    <property type="component" value="Unassembled WGS sequence"/>
</dbReference>
<keyword evidence="1" id="KW-0175">Coiled coil</keyword>
<comment type="caution">
    <text evidence="2">The sequence shown here is derived from an EMBL/GenBank/DDBJ whole genome shotgun (WGS) entry which is preliminary data.</text>
</comment>
<evidence type="ECO:0000313" key="2">
    <source>
        <dbReference type="EMBL" id="KFI45529.1"/>
    </source>
</evidence>
<gene>
    <name evidence="2" type="ORF">BBOH_1060</name>
</gene>
<name>A0A086ZG79_9BIFI</name>
<evidence type="ECO:0000256" key="1">
    <source>
        <dbReference type="SAM" id="Coils"/>
    </source>
</evidence>
<keyword evidence="3" id="KW-1185">Reference proteome</keyword>